<feature type="domain" description="J" evidence="11">
    <location>
        <begin position="6"/>
        <end position="71"/>
    </location>
</feature>
<feature type="repeat" description="CXXCXGXG motif" evidence="8">
    <location>
        <begin position="159"/>
        <end position="166"/>
    </location>
</feature>
<dbReference type="Gene3D" id="2.60.260.20">
    <property type="entry name" value="Urease metallochaperone UreE, N-terminal domain"/>
    <property type="match status" value="2"/>
</dbReference>
<evidence type="ECO:0000259" key="12">
    <source>
        <dbReference type="PROSITE" id="PS51188"/>
    </source>
</evidence>
<dbReference type="STRING" id="391625.PPSIR1_16315"/>
<name>A6G318_9BACT</name>
<sequence length="371" mass="41116">MAKKPDYYAVLGIARNADDAEIKKAYRRIALESHPDRFPDDPDAHERFRQASEAYEVLSDPERRARYHSTRLLEQGLDLARQPPTVASAQELFGSLFGDVFGNRRHQRRRGRDVRYTLTVDLEDAVLGSSHTIRFDGRGACDSCGGSGTEPGGRPPIECPNCDGTGEVKTGGFLSRRSRCGRCDGLGMIQQDPCKTCRGRGVLKRERSFDVRLPPGTEAGSEKLLRGQGEPGRYGGEPGDLRIKVNVRPHPWLTRDNLKLVCRLPVPLPRMALGGKVPVPTIDGWVDMDIPAGVATGTRLRLRGKGVPDTRGGRGDQFVELVVETPRDLSGTRTRELLLELERTMVREGVMPEHKKLLEALAAHEREGEQN</sequence>
<dbReference type="SUPFAM" id="SSF46565">
    <property type="entry name" value="Chaperone J-domain"/>
    <property type="match status" value="1"/>
</dbReference>
<evidence type="ECO:0000256" key="6">
    <source>
        <dbReference type="ARBA" id="ARBA00023016"/>
    </source>
</evidence>
<feature type="domain" description="CR-type" evidence="12">
    <location>
        <begin position="128"/>
        <end position="206"/>
    </location>
</feature>
<evidence type="ECO:0000256" key="2">
    <source>
        <dbReference type="ARBA" id="ARBA00022723"/>
    </source>
</evidence>
<feature type="binding site" evidence="8">
    <location>
        <position position="194"/>
    </location>
    <ligand>
        <name>Zn(2+)</name>
        <dbReference type="ChEBI" id="CHEBI:29105"/>
        <label>1</label>
    </ligand>
</feature>
<comment type="cofactor">
    <cofactor evidence="8">
        <name>Zn(2+)</name>
        <dbReference type="ChEBI" id="CHEBI:29105"/>
    </cofactor>
    <text evidence="8">Binds 2 Zn(2+) ions per monomer.</text>
</comment>
<feature type="repeat" description="CXXCXGXG motif" evidence="8">
    <location>
        <begin position="194"/>
        <end position="201"/>
    </location>
</feature>
<feature type="region of interest" description="Disordered" evidence="10">
    <location>
        <begin position="213"/>
        <end position="237"/>
    </location>
</feature>
<dbReference type="HAMAP" id="MF_01152">
    <property type="entry name" value="DnaJ"/>
    <property type="match status" value="1"/>
</dbReference>
<evidence type="ECO:0000256" key="7">
    <source>
        <dbReference type="ARBA" id="ARBA00023186"/>
    </source>
</evidence>
<comment type="similarity">
    <text evidence="8">Belongs to the DnaJ family.</text>
</comment>
<dbReference type="RefSeq" id="WP_006971117.1">
    <property type="nucleotide sequence ID" value="NZ_ABCS01000017.1"/>
</dbReference>
<keyword evidence="6 8" id="KW-0346">Stress response</keyword>
<feature type="zinc finger region" description="CR-type" evidence="9">
    <location>
        <begin position="128"/>
        <end position="206"/>
    </location>
</feature>
<dbReference type="GO" id="GO:0042026">
    <property type="term" value="P:protein refolding"/>
    <property type="evidence" value="ECO:0007669"/>
    <property type="project" value="TreeGrafter"/>
</dbReference>
<keyword evidence="8" id="KW-0963">Cytoplasm</keyword>
<dbReference type="Gene3D" id="1.10.287.110">
    <property type="entry name" value="DnaJ domain"/>
    <property type="match status" value="1"/>
</dbReference>
<evidence type="ECO:0000256" key="8">
    <source>
        <dbReference type="HAMAP-Rule" id="MF_01152"/>
    </source>
</evidence>
<evidence type="ECO:0000256" key="3">
    <source>
        <dbReference type="ARBA" id="ARBA00022737"/>
    </source>
</evidence>
<comment type="subunit">
    <text evidence="8">Homodimer.</text>
</comment>
<dbReference type="PROSITE" id="PS00636">
    <property type="entry name" value="DNAJ_1"/>
    <property type="match status" value="1"/>
</dbReference>
<dbReference type="Proteomes" id="UP000005801">
    <property type="component" value="Unassembled WGS sequence"/>
</dbReference>
<dbReference type="EMBL" id="ABCS01000017">
    <property type="protein sequence ID" value="EDM79643.1"/>
    <property type="molecule type" value="Genomic_DNA"/>
</dbReference>
<dbReference type="Gene3D" id="2.10.230.10">
    <property type="entry name" value="Heat shock protein DnaJ, cysteine-rich domain"/>
    <property type="match status" value="1"/>
</dbReference>
<feature type="binding site" evidence="8">
    <location>
        <position position="159"/>
    </location>
    <ligand>
        <name>Zn(2+)</name>
        <dbReference type="ChEBI" id="CHEBI:29105"/>
        <label>2</label>
    </ligand>
</feature>
<protein>
    <recommendedName>
        <fullName evidence="8">Chaperone protein DnaJ</fullName>
    </recommendedName>
</protein>
<dbReference type="CDD" id="cd10719">
    <property type="entry name" value="DnaJ_zf"/>
    <property type="match status" value="1"/>
</dbReference>
<keyword evidence="3 8" id="KW-0677">Repeat</keyword>
<evidence type="ECO:0000256" key="1">
    <source>
        <dbReference type="ARBA" id="ARBA00022705"/>
    </source>
</evidence>
<dbReference type="GO" id="GO:0031072">
    <property type="term" value="F:heat shock protein binding"/>
    <property type="evidence" value="ECO:0007669"/>
    <property type="project" value="InterPro"/>
</dbReference>
<dbReference type="GO" id="GO:0008270">
    <property type="term" value="F:zinc ion binding"/>
    <property type="evidence" value="ECO:0007669"/>
    <property type="project" value="UniProtKB-UniRule"/>
</dbReference>
<dbReference type="PRINTS" id="PR00625">
    <property type="entry name" value="JDOMAIN"/>
</dbReference>
<feature type="binding site" evidence="8">
    <location>
        <position position="183"/>
    </location>
    <ligand>
        <name>Zn(2+)</name>
        <dbReference type="ChEBI" id="CHEBI:29105"/>
        <label>2</label>
    </ligand>
</feature>
<dbReference type="InterPro" id="IPR018253">
    <property type="entry name" value="DnaJ_domain_CS"/>
</dbReference>
<feature type="binding site" evidence="8">
    <location>
        <position position="162"/>
    </location>
    <ligand>
        <name>Zn(2+)</name>
        <dbReference type="ChEBI" id="CHEBI:29105"/>
        <label>2</label>
    </ligand>
</feature>
<dbReference type="Pfam" id="PF00684">
    <property type="entry name" value="DnaJ_CXXCXGXG"/>
    <property type="match status" value="1"/>
</dbReference>
<evidence type="ECO:0000313" key="13">
    <source>
        <dbReference type="EMBL" id="EDM79643.1"/>
    </source>
</evidence>
<dbReference type="SUPFAM" id="SSF57938">
    <property type="entry name" value="DnaJ/Hsp40 cysteine-rich domain"/>
    <property type="match status" value="1"/>
</dbReference>
<dbReference type="SMART" id="SM00271">
    <property type="entry name" value="DnaJ"/>
    <property type="match status" value="1"/>
</dbReference>
<keyword evidence="1 8" id="KW-0235">DNA replication</keyword>
<dbReference type="GO" id="GO:0005737">
    <property type="term" value="C:cytoplasm"/>
    <property type="evidence" value="ECO:0007669"/>
    <property type="project" value="UniProtKB-SubCell"/>
</dbReference>
<dbReference type="PANTHER" id="PTHR43096:SF52">
    <property type="entry name" value="DNAJ HOMOLOG 1, MITOCHONDRIAL-RELATED"/>
    <property type="match status" value="1"/>
</dbReference>
<accession>A6G318</accession>
<comment type="domain">
    <text evidence="8">The J domain is necessary and sufficient to stimulate DnaK ATPase activity. Zinc center 1 plays an important role in the autonomous, DnaK-independent chaperone activity of DnaJ. Zinc center 2 is essential for interaction with DnaK and for DnaJ activity.</text>
</comment>
<feature type="binding site" evidence="8">
    <location>
        <position position="144"/>
    </location>
    <ligand>
        <name>Zn(2+)</name>
        <dbReference type="ChEBI" id="CHEBI:29105"/>
        <label>1</label>
    </ligand>
</feature>
<dbReference type="eggNOG" id="COG0484">
    <property type="taxonomic scope" value="Bacteria"/>
</dbReference>
<dbReference type="AlphaFoldDB" id="A6G318"/>
<dbReference type="PANTHER" id="PTHR43096">
    <property type="entry name" value="DNAJ HOMOLOG 1, MITOCHONDRIAL-RELATED"/>
    <property type="match status" value="1"/>
</dbReference>
<comment type="function">
    <text evidence="8">Participates actively in the response to hyperosmotic and heat shock by preventing the aggregation of stress-denatured proteins and by disaggregating proteins, also in an autonomous, DnaK-independent fashion. Unfolded proteins bind initially to DnaJ; upon interaction with the DnaJ-bound protein, DnaK hydrolyzes its bound ATP, resulting in the formation of a stable complex. GrpE releases ADP from DnaK; ATP binding to DnaK triggers the release of the substrate protein, thus completing the reaction cycle. Several rounds of ATP-dependent interactions between DnaJ, DnaK and GrpE are required for fully efficient folding. Also involved, together with DnaK and GrpE, in the DNA replication of plasmids through activation of initiation proteins.</text>
</comment>
<organism evidence="13 14">
    <name type="scientific">Plesiocystis pacifica SIR-1</name>
    <dbReference type="NCBI Taxonomy" id="391625"/>
    <lineage>
        <taxon>Bacteria</taxon>
        <taxon>Pseudomonadati</taxon>
        <taxon>Myxococcota</taxon>
        <taxon>Polyangia</taxon>
        <taxon>Nannocystales</taxon>
        <taxon>Nannocystaceae</taxon>
        <taxon>Plesiocystis</taxon>
    </lineage>
</organism>
<evidence type="ECO:0000259" key="11">
    <source>
        <dbReference type="PROSITE" id="PS50076"/>
    </source>
</evidence>
<comment type="subcellular location">
    <subcellularLocation>
        <location evidence="8">Cytoplasm</location>
    </subcellularLocation>
</comment>
<dbReference type="InterPro" id="IPR001623">
    <property type="entry name" value="DnaJ_domain"/>
</dbReference>
<feature type="repeat" description="CXXCXGXG motif" evidence="8">
    <location>
        <begin position="141"/>
        <end position="148"/>
    </location>
</feature>
<comment type="caution">
    <text evidence="13">The sequence shown here is derived from an EMBL/GenBank/DDBJ whole genome shotgun (WGS) entry which is preliminary data.</text>
</comment>
<dbReference type="GO" id="GO:0005524">
    <property type="term" value="F:ATP binding"/>
    <property type="evidence" value="ECO:0007669"/>
    <property type="project" value="InterPro"/>
</dbReference>
<dbReference type="CDD" id="cd10747">
    <property type="entry name" value="DnaJ_C"/>
    <property type="match status" value="1"/>
</dbReference>
<evidence type="ECO:0000256" key="10">
    <source>
        <dbReference type="SAM" id="MobiDB-lite"/>
    </source>
</evidence>
<keyword evidence="2 8" id="KW-0479">Metal-binding</keyword>
<dbReference type="InterPro" id="IPR001305">
    <property type="entry name" value="HSP_DnaJ_Cys-rich_dom"/>
</dbReference>
<dbReference type="InterPro" id="IPR036410">
    <property type="entry name" value="HSP_DnaJ_Cys-rich_dom_sf"/>
</dbReference>
<dbReference type="PROSITE" id="PS50076">
    <property type="entry name" value="DNAJ_2"/>
    <property type="match status" value="1"/>
</dbReference>
<dbReference type="InterPro" id="IPR008971">
    <property type="entry name" value="HSP40/DnaJ_pept-bd"/>
</dbReference>
<keyword evidence="5 8" id="KW-0862">Zinc</keyword>
<dbReference type="PROSITE" id="PS51188">
    <property type="entry name" value="ZF_CR"/>
    <property type="match status" value="1"/>
</dbReference>
<dbReference type="SUPFAM" id="SSF49493">
    <property type="entry name" value="HSP40/DnaJ peptide-binding domain"/>
    <property type="match status" value="2"/>
</dbReference>
<proteinExistence type="inferred from homology"/>
<keyword evidence="7 8" id="KW-0143">Chaperone</keyword>
<evidence type="ECO:0000256" key="9">
    <source>
        <dbReference type="PROSITE-ProRule" id="PRU00546"/>
    </source>
</evidence>
<dbReference type="CDD" id="cd06257">
    <property type="entry name" value="DnaJ"/>
    <property type="match status" value="1"/>
</dbReference>
<evidence type="ECO:0000256" key="5">
    <source>
        <dbReference type="ARBA" id="ARBA00022833"/>
    </source>
</evidence>
<evidence type="ECO:0000256" key="4">
    <source>
        <dbReference type="ARBA" id="ARBA00022771"/>
    </source>
</evidence>
<dbReference type="Pfam" id="PF01556">
    <property type="entry name" value="DnaJ_C"/>
    <property type="match status" value="1"/>
</dbReference>
<feature type="binding site" evidence="8">
    <location>
        <position position="180"/>
    </location>
    <ligand>
        <name>Zn(2+)</name>
        <dbReference type="ChEBI" id="CHEBI:29105"/>
        <label>2</label>
    </ligand>
</feature>
<dbReference type="GO" id="GO:0006260">
    <property type="term" value="P:DNA replication"/>
    <property type="evidence" value="ECO:0007669"/>
    <property type="project" value="UniProtKB-KW"/>
</dbReference>
<dbReference type="GO" id="GO:0009408">
    <property type="term" value="P:response to heat"/>
    <property type="evidence" value="ECO:0007669"/>
    <property type="project" value="InterPro"/>
</dbReference>
<evidence type="ECO:0000313" key="14">
    <source>
        <dbReference type="Proteomes" id="UP000005801"/>
    </source>
</evidence>
<dbReference type="OrthoDB" id="9779889at2"/>
<dbReference type="InterPro" id="IPR012724">
    <property type="entry name" value="DnaJ"/>
</dbReference>
<feature type="repeat" description="CXXCXGXG motif" evidence="8">
    <location>
        <begin position="180"/>
        <end position="187"/>
    </location>
</feature>
<dbReference type="GO" id="GO:0051082">
    <property type="term" value="F:unfolded protein binding"/>
    <property type="evidence" value="ECO:0007669"/>
    <property type="project" value="UniProtKB-UniRule"/>
</dbReference>
<feature type="binding site" evidence="8">
    <location>
        <position position="141"/>
    </location>
    <ligand>
        <name>Zn(2+)</name>
        <dbReference type="ChEBI" id="CHEBI:29105"/>
        <label>1</label>
    </ligand>
</feature>
<dbReference type="NCBIfam" id="NF008035">
    <property type="entry name" value="PRK10767.1"/>
    <property type="match status" value="1"/>
</dbReference>
<keyword evidence="14" id="KW-1185">Reference proteome</keyword>
<dbReference type="InterPro" id="IPR036869">
    <property type="entry name" value="J_dom_sf"/>
</dbReference>
<dbReference type="Pfam" id="PF00226">
    <property type="entry name" value="DnaJ"/>
    <property type="match status" value="1"/>
</dbReference>
<reference evidence="13 14" key="1">
    <citation type="submission" date="2007-06" db="EMBL/GenBank/DDBJ databases">
        <authorList>
            <person name="Shimkets L."/>
            <person name="Ferriera S."/>
            <person name="Johnson J."/>
            <person name="Kravitz S."/>
            <person name="Beeson K."/>
            <person name="Sutton G."/>
            <person name="Rogers Y.-H."/>
            <person name="Friedman R."/>
            <person name="Frazier M."/>
            <person name="Venter J.C."/>
        </authorList>
    </citation>
    <scope>NUCLEOTIDE SEQUENCE [LARGE SCALE GENOMIC DNA]</scope>
    <source>
        <strain evidence="13 14">SIR-1</strain>
    </source>
</reference>
<gene>
    <name evidence="8" type="primary">dnaJ</name>
    <name evidence="13" type="ORF">PPSIR1_16315</name>
</gene>
<dbReference type="InterPro" id="IPR002939">
    <property type="entry name" value="DnaJ_C"/>
</dbReference>
<keyword evidence="4 8" id="KW-0863">Zinc-finger</keyword>
<feature type="binding site" evidence="8">
    <location>
        <position position="197"/>
    </location>
    <ligand>
        <name>Zn(2+)</name>
        <dbReference type="ChEBI" id="CHEBI:29105"/>
        <label>1</label>
    </ligand>
</feature>